<dbReference type="GO" id="GO:0072546">
    <property type="term" value="C:EMC complex"/>
    <property type="evidence" value="ECO:0007669"/>
    <property type="project" value="InterPro"/>
</dbReference>
<keyword evidence="4 10" id="KW-0812">Transmembrane</keyword>
<evidence type="ECO:0000256" key="6">
    <source>
        <dbReference type="ARBA" id="ARBA00022824"/>
    </source>
</evidence>
<dbReference type="AlphaFoldDB" id="A0AAW1P1Y4"/>
<comment type="caution">
    <text evidence="13">The sequence shown here is derived from an EMBL/GenBank/DDBJ whole genome shotgun (WGS) entry which is preliminary data.</text>
</comment>
<accession>A0AAW1P1Y4</accession>
<comment type="similarity">
    <text evidence="2">Belongs to the EMC1 family.</text>
</comment>
<dbReference type="Proteomes" id="UP001465755">
    <property type="component" value="Unassembled WGS sequence"/>
</dbReference>
<evidence type="ECO:0000256" key="4">
    <source>
        <dbReference type="ARBA" id="ARBA00022692"/>
    </source>
</evidence>
<evidence type="ECO:0000256" key="7">
    <source>
        <dbReference type="ARBA" id="ARBA00022989"/>
    </source>
</evidence>
<dbReference type="PANTHER" id="PTHR21573">
    <property type="entry name" value="ER MEMBRANE PROTEIN COMPLEX SUBUNIT 1"/>
    <property type="match status" value="1"/>
</dbReference>
<evidence type="ECO:0000313" key="13">
    <source>
        <dbReference type="EMBL" id="KAK9804018.1"/>
    </source>
</evidence>
<feature type="signal peptide" evidence="11">
    <location>
        <begin position="1"/>
        <end position="27"/>
    </location>
</feature>
<evidence type="ECO:0000256" key="8">
    <source>
        <dbReference type="ARBA" id="ARBA00023136"/>
    </source>
</evidence>
<sequence>MNLHKAEDFFLVVLVTALLASSSSVECTSVDASVLGTASSAKLVQLEGSDAVAVIGSGGAALYSAAKAPKLIASLPGALAVSQPTQAESDSSSSSLGLDFVALGRGAQDYRVLVGGTEGTLALLEGSATTWKREEALSAIQGALFVDLPAPSAELEAQASAVAAPSITERLKAELLSAKEQLGFAQPEDRALLKELRAKSSDRLLPWQDAAGFRKQLLVLSTMGRLLALHSGDGRVLWSTAFDPTCLPTHLKLWRTSHDAVHAPEVIVLGNGQKGACYVTVDAHTGKAITGAALPFHISQVLEGPQTLMDGPTEQRILLLSSDDDSSDDSAPALHVLPDTAAARKLLGQSGQSLHHWAINTAAGSVSGYSVDAEARAELTWTAVFGSDKDAVLAAVTRPPGEPVYSHAKVLGDRSLKLKYLNPNLLLIATGPPNGAPAKGTKTPRLTISILDTVTGQVLFRQSHQDARGPVHAVLCENWAVYHFWSVAQHRHEMAVLELYDATPRTITVADVLFAEGNATQSAYQAPPLEALSQTFAIKAGVRGLAPVATQRGITAKLLLLATQSDQLYMMDKRFLDPRRPKGAPSKEDQAEMLLPYEAELPVSPLMFSSHQHSIARVSGIVTSPANLESTALVLAHGLDVFVTRVQPSKNFDLIPDDFPYALLITVTLVLAFAALVLRNLESSSGVSKKWT</sequence>
<gene>
    <name evidence="13" type="ORF">WJX73_002264</name>
</gene>
<organism evidence="13 14">
    <name type="scientific">Symbiochloris irregularis</name>
    <dbReference type="NCBI Taxonomy" id="706552"/>
    <lineage>
        <taxon>Eukaryota</taxon>
        <taxon>Viridiplantae</taxon>
        <taxon>Chlorophyta</taxon>
        <taxon>core chlorophytes</taxon>
        <taxon>Trebouxiophyceae</taxon>
        <taxon>Trebouxiales</taxon>
        <taxon>Trebouxiaceae</taxon>
        <taxon>Symbiochloris</taxon>
    </lineage>
</organism>
<evidence type="ECO:0000259" key="12">
    <source>
        <dbReference type="Pfam" id="PF07774"/>
    </source>
</evidence>
<dbReference type="InterPro" id="IPR026895">
    <property type="entry name" value="EMC1"/>
</dbReference>
<evidence type="ECO:0000256" key="9">
    <source>
        <dbReference type="ARBA" id="ARBA00023180"/>
    </source>
</evidence>
<evidence type="ECO:0000256" key="3">
    <source>
        <dbReference type="ARBA" id="ARBA00020824"/>
    </source>
</evidence>
<evidence type="ECO:0000256" key="5">
    <source>
        <dbReference type="ARBA" id="ARBA00022729"/>
    </source>
</evidence>
<feature type="chain" id="PRO_5044024944" description="ER membrane protein complex subunit 1" evidence="11">
    <location>
        <begin position="28"/>
        <end position="692"/>
    </location>
</feature>
<keyword evidence="8 10" id="KW-0472">Membrane</keyword>
<evidence type="ECO:0000256" key="11">
    <source>
        <dbReference type="SAM" id="SignalP"/>
    </source>
</evidence>
<reference evidence="13 14" key="1">
    <citation type="journal article" date="2024" name="Nat. Commun.">
        <title>Phylogenomics reveals the evolutionary origins of lichenization in chlorophyte algae.</title>
        <authorList>
            <person name="Puginier C."/>
            <person name="Libourel C."/>
            <person name="Otte J."/>
            <person name="Skaloud P."/>
            <person name="Haon M."/>
            <person name="Grisel S."/>
            <person name="Petersen M."/>
            <person name="Berrin J.G."/>
            <person name="Delaux P.M."/>
            <person name="Dal Grande F."/>
            <person name="Keller J."/>
        </authorList>
    </citation>
    <scope>NUCLEOTIDE SEQUENCE [LARGE SCALE GENOMIC DNA]</scope>
    <source>
        <strain evidence="13 14">SAG 2036</strain>
    </source>
</reference>
<keyword evidence="5 11" id="KW-0732">Signal</keyword>
<proteinExistence type="inferred from homology"/>
<keyword evidence="14" id="KW-1185">Reference proteome</keyword>
<dbReference type="EMBL" id="JALJOQ010000054">
    <property type="protein sequence ID" value="KAK9804018.1"/>
    <property type="molecule type" value="Genomic_DNA"/>
</dbReference>
<dbReference type="Pfam" id="PF07774">
    <property type="entry name" value="EMC1_C"/>
    <property type="match status" value="1"/>
</dbReference>
<evidence type="ECO:0000256" key="2">
    <source>
        <dbReference type="ARBA" id="ARBA00007904"/>
    </source>
</evidence>
<keyword evidence="9" id="KW-0325">Glycoprotein</keyword>
<evidence type="ECO:0000256" key="10">
    <source>
        <dbReference type="SAM" id="Phobius"/>
    </source>
</evidence>
<feature type="transmembrane region" description="Helical" evidence="10">
    <location>
        <begin position="659"/>
        <end position="681"/>
    </location>
</feature>
<dbReference type="InterPro" id="IPR011678">
    <property type="entry name" value="EMC1_C"/>
</dbReference>
<feature type="domain" description="ER membrane protein complex subunit 1 C-terminal" evidence="12">
    <location>
        <begin position="476"/>
        <end position="691"/>
    </location>
</feature>
<dbReference type="PANTHER" id="PTHR21573:SF0">
    <property type="entry name" value="ER MEMBRANE PROTEIN COMPLEX SUBUNIT 1"/>
    <property type="match status" value="1"/>
</dbReference>
<keyword evidence="6" id="KW-0256">Endoplasmic reticulum</keyword>
<name>A0AAW1P1Y4_9CHLO</name>
<comment type="subcellular location">
    <subcellularLocation>
        <location evidence="1">Endoplasmic reticulum membrane</location>
        <topology evidence="1">Single-pass type I membrane protein</topology>
    </subcellularLocation>
</comment>
<protein>
    <recommendedName>
        <fullName evidence="3">ER membrane protein complex subunit 1</fullName>
    </recommendedName>
</protein>
<evidence type="ECO:0000256" key="1">
    <source>
        <dbReference type="ARBA" id="ARBA00004115"/>
    </source>
</evidence>
<evidence type="ECO:0000313" key="14">
    <source>
        <dbReference type="Proteomes" id="UP001465755"/>
    </source>
</evidence>
<keyword evidence="7 10" id="KW-1133">Transmembrane helix</keyword>
<dbReference type="GO" id="GO:0034975">
    <property type="term" value="P:protein folding in endoplasmic reticulum"/>
    <property type="evidence" value="ECO:0007669"/>
    <property type="project" value="TreeGrafter"/>
</dbReference>